<evidence type="ECO:0000256" key="6">
    <source>
        <dbReference type="ARBA" id="ARBA00023196"/>
    </source>
</evidence>
<dbReference type="GO" id="GO:0005524">
    <property type="term" value="F:ATP binding"/>
    <property type="evidence" value="ECO:0007669"/>
    <property type="project" value="UniProtKB-UniRule"/>
</dbReference>
<proteinExistence type="inferred from homology"/>
<keyword evidence="5 8" id="KW-0472">Membrane</keyword>
<feature type="domain" description="ATP synthase F1 complex delta/epsilon subunit N-terminal" evidence="11">
    <location>
        <begin position="1"/>
        <end position="80"/>
    </location>
</feature>
<evidence type="ECO:0000313" key="13">
    <source>
        <dbReference type="Proteomes" id="UP000177610"/>
    </source>
</evidence>
<keyword evidence="7 8" id="KW-0066">ATP synthesis</keyword>
<dbReference type="CDD" id="cd12152">
    <property type="entry name" value="F1-ATPase_delta"/>
    <property type="match status" value="1"/>
</dbReference>
<dbReference type="GO" id="GO:0046933">
    <property type="term" value="F:proton-transporting ATP synthase activity, rotational mechanism"/>
    <property type="evidence" value="ECO:0007669"/>
    <property type="project" value="UniProtKB-UniRule"/>
</dbReference>
<dbReference type="NCBIfam" id="TIGR01216">
    <property type="entry name" value="ATP_synt_epsi"/>
    <property type="match status" value="1"/>
</dbReference>
<keyword evidence="4 8" id="KW-0406">Ion transport</keyword>
<reference evidence="12 13" key="1">
    <citation type="journal article" date="2016" name="Nat. Commun.">
        <title>Thousands of microbial genomes shed light on interconnected biogeochemical processes in an aquifer system.</title>
        <authorList>
            <person name="Anantharaman K."/>
            <person name="Brown C.T."/>
            <person name="Hug L.A."/>
            <person name="Sharon I."/>
            <person name="Castelle C.J."/>
            <person name="Probst A.J."/>
            <person name="Thomas B.C."/>
            <person name="Singh A."/>
            <person name="Wilkins M.J."/>
            <person name="Karaoz U."/>
            <person name="Brodie E.L."/>
            <person name="Williams K.H."/>
            <person name="Hubbard S.S."/>
            <person name="Banfield J.F."/>
        </authorList>
    </citation>
    <scope>NUCLEOTIDE SEQUENCE [LARGE SCALE GENOMIC DNA]</scope>
</reference>
<dbReference type="Pfam" id="PF02823">
    <property type="entry name" value="ATP-synt_DE_N"/>
    <property type="match status" value="1"/>
</dbReference>
<comment type="similarity">
    <text evidence="2 8 9">Belongs to the ATPase epsilon chain family.</text>
</comment>
<evidence type="ECO:0000256" key="2">
    <source>
        <dbReference type="ARBA" id="ARBA00005712"/>
    </source>
</evidence>
<dbReference type="GO" id="GO:0005886">
    <property type="term" value="C:plasma membrane"/>
    <property type="evidence" value="ECO:0007669"/>
    <property type="project" value="UniProtKB-SubCell"/>
</dbReference>
<dbReference type="PANTHER" id="PTHR13822">
    <property type="entry name" value="ATP SYNTHASE DELTA/EPSILON CHAIN"/>
    <property type="match status" value="1"/>
</dbReference>
<protein>
    <recommendedName>
        <fullName evidence="8">ATP synthase epsilon chain</fullName>
    </recommendedName>
    <alternativeName>
        <fullName evidence="8">ATP synthase F1 sector epsilon subunit</fullName>
    </alternativeName>
    <alternativeName>
        <fullName evidence="8">F-ATPase epsilon subunit</fullName>
    </alternativeName>
</protein>
<dbReference type="GO" id="GO:0012505">
    <property type="term" value="C:endomembrane system"/>
    <property type="evidence" value="ECO:0007669"/>
    <property type="project" value="UniProtKB-SubCell"/>
</dbReference>
<keyword evidence="8" id="KW-1003">Cell membrane</keyword>
<evidence type="ECO:0000256" key="1">
    <source>
        <dbReference type="ARBA" id="ARBA00004184"/>
    </source>
</evidence>
<feature type="domain" description="ATP synthase epsilon subunit C-terminal" evidence="10">
    <location>
        <begin position="85"/>
        <end position="129"/>
    </location>
</feature>
<gene>
    <name evidence="8" type="primary">atpC</name>
    <name evidence="12" type="ORF">A2717_01000</name>
</gene>
<keyword evidence="8" id="KW-0375">Hydrogen ion transport</keyword>
<dbReference type="HAMAP" id="MF_00530">
    <property type="entry name" value="ATP_synth_epsil_bac"/>
    <property type="match status" value="1"/>
</dbReference>
<comment type="subcellular location">
    <subcellularLocation>
        <location evidence="8">Cell membrane</location>
        <topology evidence="8">Peripheral membrane protein</topology>
    </subcellularLocation>
    <subcellularLocation>
        <location evidence="1">Endomembrane system</location>
        <topology evidence="1">Peripheral membrane protein</topology>
    </subcellularLocation>
</comment>
<evidence type="ECO:0000256" key="8">
    <source>
        <dbReference type="HAMAP-Rule" id="MF_00530"/>
    </source>
</evidence>
<dbReference type="EMBL" id="MFEH01000001">
    <property type="protein sequence ID" value="OGE74115.1"/>
    <property type="molecule type" value="Genomic_DNA"/>
</dbReference>
<dbReference type="AlphaFoldDB" id="A0A1F5N8Z2"/>
<evidence type="ECO:0000256" key="5">
    <source>
        <dbReference type="ARBA" id="ARBA00023136"/>
    </source>
</evidence>
<dbReference type="STRING" id="1817821.A2717_01000"/>
<keyword evidence="6 8" id="KW-0139">CF(1)</keyword>
<accession>A0A1F5N8Z2</accession>
<dbReference type="PANTHER" id="PTHR13822:SF10">
    <property type="entry name" value="ATP SYNTHASE EPSILON CHAIN, CHLOROPLASTIC"/>
    <property type="match status" value="1"/>
</dbReference>
<organism evidence="12 13">
    <name type="scientific">Candidatus Doudnabacteria bacterium RIFCSPHIGHO2_01_FULL_41_86</name>
    <dbReference type="NCBI Taxonomy" id="1817821"/>
    <lineage>
        <taxon>Bacteria</taxon>
        <taxon>Candidatus Doudnaibacteriota</taxon>
    </lineage>
</organism>
<evidence type="ECO:0000256" key="4">
    <source>
        <dbReference type="ARBA" id="ARBA00023065"/>
    </source>
</evidence>
<evidence type="ECO:0000256" key="3">
    <source>
        <dbReference type="ARBA" id="ARBA00022448"/>
    </source>
</evidence>
<comment type="function">
    <text evidence="8">Produces ATP from ADP in the presence of a proton gradient across the membrane.</text>
</comment>
<comment type="subunit">
    <text evidence="8 9">F-type ATPases have 2 components, CF(1) - the catalytic core - and CF(0) - the membrane proton channel. CF(1) has five subunits: alpha(3), beta(3), gamma(1), delta(1), epsilon(1). CF(0) has three main subunits: a, b and c.</text>
</comment>
<comment type="caution">
    <text evidence="12">The sequence shown here is derived from an EMBL/GenBank/DDBJ whole genome shotgun (WGS) entry which is preliminary data.</text>
</comment>
<evidence type="ECO:0000259" key="10">
    <source>
        <dbReference type="Pfam" id="PF00401"/>
    </source>
</evidence>
<dbReference type="InterPro" id="IPR036771">
    <property type="entry name" value="ATPsynth_dsu/esu_N"/>
</dbReference>
<dbReference type="InterPro" id="IPR020547">
    <property type="entry name" value="ATP_synth_F1_esu_C"/>
</dbReference>
<evidence type="ECO:0000259" key="11">
    <source>
        <dbReference type="Pfam" id="PF02823"/>
    </source>
</evidence>
<name>A0A1F5N8Z2_9BACT</name>
<evidence type="ECO:0000313" key="12">
    <source>
        <dbReference type="EMBL" id="OGE74115.1"/>
    </source>
</evidence>
<keyword evidence="3 8" id="KW-0813">Transport</keyword>
<dbReference type="SUPFAM" id="SSF51344">
    <property type="entry name" value="Epsilon subunit of F1F0-ATP synthase N-terminal domain"/>
    <property type="match status" value="1"/>
</dbReference>
<sequence>MKFKIVTPERIMVETEADSLTLPTTMGEITVLPHHIPLVASLVAGEISYKHGGKSDFFAVSGGIIEVKKNNEVVVLADTAEFGHEIDVERAEAAKEAARKLMTEGARDQKTYAGAAAVFQKHLTRLKVAHKHRSHKGTKING</sequence>
<dbReference type="GO" id="GO:0045259">
    <property type="term" value="C:proton-transporting ATP synthase complex"/>
    <property type="evidence" value="ECO:0007669"/>
    <property type="project" value="UniProtKB-KW"/>
</dbReference>
<evidence type="ECO:0000256" key="9">
    <source>
        <dbReference type="RuleBase" id="RU003656"/>
    </source>
</evidence>
<dbReference type="InterPro" id="IPR001469">
    <property type="entry name" value="ATP_synth_F1_dsu/esu"/>
</dbReference>
<evidence type="ECO:0000256" key="7">
    <source>
        <dbReference type="ARBA" id="ARBA00023310"/>
    </source>
</evidence>
<dbReference type="Pfam" id="PF00401">
    <property type="entry name" value="ATP-synt_DE"/>
    <property type="match status" value="1"/>
</dbReference>
<dbReference type="Gene3D" id="2.60.15.10">
    <property type="entry name" value="F0F1 ATP synthase delta/epsilon subunit, N-terminal"/>
    <property type="match status" value="1"/>
</dbReference>
<dbReference type="Proteomes" id="UP000177610">
    <property type="component" value="Unassembled WGS sequence"/>
</dbReference>
<dbReference type="InterPro" id="IPR020546">
    <property type="entry name" value="ATP_synth_F1_dsu/esu_N"/>
</dbReference>